<proteinExistence type="predicted"/>
<protein>
    <submittedName>
        <fullName evidence="1">Uncharacterized protein</fullName>
    </submittedName>
</protein>
<accession>A0A430ACG3</accession>
<evidence type="ECO:0000313" key="1">
    <source>
        <dbReference type="EMBL" id="RSU04899.1"/>
    </source>
</evidence>
<dbReference type="AlphaFoldDB" id="A0A430ACG3"/>
<reference evidence="1 2" key="1">
    <citation type="submission" date="2017-05" db="EMBL/GenBank/DDBJ databases">
        <title>Vagococcus spp. assemblies.</title>
        <authorList>
            <person name="Gulvik C.A."/>
        </authorList>
    </citation>
    <scope>NUCLEOTIDE SEQUENCE [LARGE SCALE GENOMIC DNA]</scope>
    <source>
        <strain evidence="1 2">CCUG 41755</strain>
    </source>
</reference>
<evidence type="ECO:0000313" key="2">
    <source>
        <dbReference type="Proteomes" id="UP000287101"/>
    </source>
</evidence>
<dbReference type="EMBL" id="NGJY01000001">
    <property type="protein sequence ID" value="RSU04899.1"/>
    <property type="molecule type" value="Genomic_DNA"/>
</dbReference>
<sequence>METAAIFERLMTLKETIKKDYPANFIEGNVWLPYIFEDDEEIEDYIDENYALKEDQKHMAQEKAEGTFLKHYLALPKKADELDKMSQGYFLDKKKVKKEGFENYVIFSQTGEDADAFAVDKSDDNLPVYFISYDLPVLVNPVCDSLEELVHGVPTFE</sequence>
<comment type="caution">
    <text evidence="1">The sequence shown here is derived from an EMBL/GenBank/DDBJ whole genome shotgun (WGS) entry which is preliminary data.</text>
</comment>
<name>A0A430ACG3_9ENTE</name>
<gene>
    <name evidence="1" type="ORF">CBF31_02440</name>
</gene>
<organism evidence="1 2">
    <name type="scientific">Vagococcus fessus</name>
    <dbReference type="NCBI Taxonomy" id="120370"/>
    <lineage>
        <taxon>Bacteria</taxon>
        <taxon>Bacillati</taxon>
        <taxon>Bacillota</taxon>
        <taxon>Bacilli</taxon>
        <taxon>Lactobacillales</taxon>
        <taxon>Enterococcaceae</taxon>
        <taxon>Vagococcus</taxon>
    </lineage>
</organism>
<keyword evidence="2" id="KW-1185">Reference proteome</keyword>
<dbReference type="Proteomes" id="UP000287101">
    <property type="component" value="Unassembled WGS sequence"/>
</dbReference>